<keyword evidence="3" id="KW-0808">Transferase</keyword>
<dbReference type="InterPro" id="IPR013024">
    <property type="entry name" value="GGCT-like"/>
</dbReference>
<dbReference type="Pfam" id="PF04752">
    <property type="entry name" value="ChaC"/>
    <property type="match status" value="1"/>
</dbReference>
<accession>A0A7S8C870</accession>
<evidence type="ECO:0000313" key="3">
    <source>
        <dbReference type="EMBL" id="QPC45205.1"/>
    </source>
</evidence>
<organism evidence="3 4">
    <name type="scientific">Kaustia mangrovi</name>
    <dbReference type="NCBI Taxonomy" id="2593653"/>
    <lineage>
        <taxon>Bacteria</taxon>
        <taxon>Pseudomonadati</taxon>
        <taxon>Pseudomonadota</taxon>
        <taxon>Alphaproteobacteria</taxon>
        <taxon>Hyphomicrobiales</taxon>
        <taxon>Parvibaculaceae</taxon>
        <taxon>Kaustia</taxon>
    </lineage>
</organism>
<evidence type="ECO:0000313" key="4">
    <source>
        <dbReference type="Proteomes" id="UP000593594"/>
    </source>
</evidence>
<dbReference type="Gene3D" id="3.10.490.10">
    <property type="entry name" value="Gamma-glutamyl cyclotransferase-like"/>
    <property type="match status" value="1"/>
</dbReference>
<name>A0A7S8C870_9HYPH</name>
<protein>
    <recommendedName>
        <fullName evidence="1">glutathione-specific gamma-glutamylcyclotransferase</fullName>
        <ecNumber evidence="1">4.3.2.7</ecNumber>
    </recommendedName>
</protein>
<keyword evidence="4" id="KW-1185">Reference proteome</keyword>
<dbReference type="EMBL" id="CP058214">
    <property type="protein sequence ID" value="QPC45205.1"/>
    <property type="molecule type" value="Genomic_DNA"/>
</dbReference>
<dbReference type="AlphaFoldDB" id="A0A7S8C870"/>
<proteinExistence type="predicted"/>
<dbReference type="EC" id="4.3.2.7" evidence="1"/>
<dbReference type="SUPFAM" id="SSF110857">
    <property type="entry name" value="Gamma-glutamyl cyclotransferase-like"/>
    <property type="match status" value="1"/>
</dbReference>
<dbReference type="PANTHER" id="PTHR12192:SF2">
    <property type="entry name" value="GLUTATHIONE-SPECIFIC GAMMA-GLUTAMYLCYCLOTRANSFERASE 2"/>
    <property type="match status" value="1"/>
</dbReference>
<gene>
    <name evidence="3" type="ORF">HW532_05985</name>
</gene>
<dbReference type="InterPro" id="IPR036568">
    <property type="entry name" value="GGCT-like_sf"/>
</dbReference>
<dbReference type="Proteomes" id="UP000593594">
    <property type="component" value="Chromosome"/>
</dbReference>
<dbReference type="GO" id="GO:0006751">
    <property type="term" value="P:glutathione catabolic process"/>
    <property type="evidence" value="ECO:0007669"/>
    <property type="project" value="InterPro"/>
</dbReference>
<dbReference type="InterPro" id="IPR006840">
    <property type="entry name" value="ChaC"/>
</dbReference>
<evidence type="ECO:0000256" key="2">
    <source>
        <dbReference type="ARBA" id="ARBA00023239"/>
    </source>
</evidence>
<dbReference type="KEGG" id="kmn:HW532_05985"/>
<dbReference type="GO" id="GO:0061928">
    <property type="term" value="F:glutathione specific gamma-glutamylcyclotransferase activity"/>
    <property type="evidence" value="ECO:0007669"/>
    <property type="project" value="UniProtKB-EC"/>
</dbReference>
<dbReference type="GO" id="GO:0016740">
    <property type="term" value="F:transferase activity"/>
    <property type="evidence" value="ECO:0007669"/>
    <property type="project" value="UniProtKB-KW"/>
</dbReference>
<evidence type="ECO:0000256" key="1">
    <source>
        <dbReference type="ARBA" id="ARBA00012344"/>
    </source>
</evidence>
<dbReference type="CDD" id="cd06661">
    <property type="entry name" value="GGCT_like"/>
    <property type="match status" value="1"/>
</dbReference>
<sequence>MNEFWVFGYGSLMWRPGFAFAERREATLVGAHRRLCVYSHVHRGTPDRPGLVLGLDRGGSCRGMAFRVMPEQWEETLAYLREREQATMVYREAWRTVTLPATDDAPAREARALAYLVDRRHPQYAGHIGADEQLPYVLNGHGRSGPCPDYVRNTVVHLREMGIADPLLERLVALMDDAAQTV</sequence>
<dbReference type="GO" id="GO:0005737">
    <property type="term" value="C:cytoplasm"/>
    <property type="evidence" value="ECO:0007669"/>
    <property type="project" value="TreeGrafter"/>
</dbReference>
<reference evidence="3 4" key="1">
    <citation type="submission" date="2020-06" db="EMBL/GenBank/DDBJ databases">
        <title>Genome sequence of 2 isolates from Red Sea Mangroves.</title>
        <authorList>
            <person name="Sefrji F."/>
            <person name="Michoud G."/>
            <person name="Merlino G."/>
            <person name="Daffonchio D."/>
        </authorList>
    </citation>
    <scope>NUCLEOTIDE SEQUENCE [LARGE SCALE GENOMIC DNA]</scope>
    <source>
        <strain evidence="3 4">R1DC25</strain>
    </source>
</reference>
<keyword evidence="2" id="KW-0456">Lyase</keyword>
<dbReference type="PANTHER" id="PTHR12192">
    <property type="entry name" value="CATION TRANSPORT PROTEIN CHAC-RELATED"/>
    <property type="match status" value="1"/>
</dbReference>